<dbReference type="PANTHER" id="PTHR45712:SF22">
    <property type="entry name" value="INSULIN-LIKE GROWTH FACTOR-BINDING PROTEIN COMPLEX ACID LABILE SUBUNIT"/>
    <property type="match status" value="1"/>
</dbReference>
<dbReference type="SUPFAM" id="SSF52058">
    <property type="entry name" value="L domain-like"/>
    <property type="match status" value="3"/>
</dbReference>
<dbReference type="RefSeq" id="XP_014669029.1">
    <property type="nucleotide sequence ID" value="XM_014813543.1"/>
</dbReference>
<keyword evidence="2" id="KW-0677">Repeat</keyword>
<keyword evidence="4" id="KW-0472">Membrane</keyword>
<dbReference type="PRINTS" id="PR00019">
    <property type="entry name" value="LEURICHRPT"/>
</dbReference>
<dbReference type="GeneID" id="106810252"/>
<keyword evidence="1" id="KW-0433">Leucine-rich repeat</keyword>
<keyword evidence="4" id="KW-0812">Transmembrane</keyword>
<name>A0ABM1EA08_PRICU</name>
<evidence type="ECO:0000313" key="6">
    <source>
        <dbReference type="RefSeq" id="XP_014669029.1"/>
    </source>
</evidence>
<evidence type="ECO:0000256" key="2">
    <source>
        <dbReference type="ARBA" id="ARBA00022737"/>
    </source>
</evidence>
<dbReference type="Proteomes" id="UP000695022">
    <property type="component" value="Unplaced"/>
</dbReference>
<dbReference type="InterPro" id="IPR050333">
    <property type="entry name" value="SLRP"/>
</dbReference>
<proteinExistence type="predicted"/>
<dbReference type="Pfam" id="PF13855">
    <property type="entry name" value="LRR_8"/>
    <property type="match status" value="6"/>
</dbReference>
<evidence type="ECO:0000256" key="3">
    <source>
        <dbReference type="SAM" id="MobiDB-lite"/>
    </source>
</evidence>
<evidence type="ECO:0000256" key="4">
    <source>
        <dbReference type="SAM" id="Phobius"/>
    </source>
</evidence>
<dbReference type="Gene3D" id="3.80.10.10">
    <property type="entry name" value="Ribonuclease Inhibitor"/>
    <property type="match status" value="5"/>
</dbReference>
<evidence type="ECO:0000256" key="1">
    <source>
        <dbReference type="ARBA" id="ARBA00022614"/>
    </source>
</evidence>
<dbReference type="InterPro" id="IPR001611">
    <property type="entry name" value="Leu-rich_rpt"/>
</dbReference>
<dbReference type="InterPro" id="IPR003591">
    <property type="entry name" value="Leu-rich_rpt_typical-subtyp"/>
</dbReference>
<feature type="transmembrane region" description="Helical" evidence="4">
    <location>
        <begin position="959"/>
        <end position="986"/>
    </location>
</feature>
<organism evidence="5 6">
    <name type="scientific">Priapulus caudatus</name>
    <name type="common">Priapulid worm</name>
    <dbReference type="NCBI Taxonomy" id="37621"/>
    <lineage>
        <taxon>Eukaryota</taxon>
        <taxon>Metazoa</taxon>
        <taxon>Ecdysozoa</taxon>
        <taxon>Scalidophora</taxon>
        <taxon>Priapulida</taxon>
        <taxon>Priapulimorpha</taxon>
        <taxon>Priapulimorphida</taxon>
        <taxon>Priapulidae</taxon>
        <taxon>Priapulus</taxon>
    </lineage>
</organism>
<sequence length="1047" mass="115963">LSAAGPALADLNLRANLLRDVPRLDVANATNLISVNLQSNHIASVPARAFSAAAYLRGLYLGYNLIGTVDPRAFAGLSRLEELSLFGNRLEWLPADLLGELTSLAYLYLHGNALLELPVGLLATQTGLIELNVAENALVDVDDDAFSSLGQLEKLYANDNQIHSLSDQLFANLTSLKTLDLSGNKVRELTAGALRWLVSLHNLKMRHNDLHVVDADAFSSLAELWELDLTDNHIGELPASLLTANKALLRLRLGRNKIESVHETLLSGLLRLRSVDLSHNRLADVPENLFNGLSRLESLNLNNNELTSFAVGLFNRIGKANSLAHLNLGANALLRVPPRAFVNLGDLVYLNLADNKLSLLPPDAFEGLGKLQYLGLADNKLVSLADGLFEPLGSLRCLYLDGNGLESLSPLTTRGLTNIELLDLSNNELLSFPLEALILLTSQQKPLKRLSLARNLIAELPVDSERLYVRELDLSHNTIGRVERDFFYDVGYSLESLDLSHNVIADIPTSAFANLRKLTRVSLRGNRVTRLFEHSRVEYLDAAQNNFTTFSLVDLTRLPRLGQLDLSGNRISQFLSTTVRLASLTRLDLSDNHIVGVPLLYPTNERENRLPNLRSLNLSRNHISSLEGARGAAVSGLKELDLSHNELYAVPRHVWAEPTMSLRDVNLSHNQIEALDDDSFANLSSVESLRIAYLPNLRRVSAGFARALRNLVTLRFHDLPMLPRFTIDYVALLAGKPRLRDLAIEIKNSTLADQLAGVMPQLSSLYVTGRHLTEITDTAFQNFSAKLTKQEDTKSQEVRLTITGTSVRLLVAPLFPYATSEQSIYIDLDHNQLETFSQEALDVLRFNRILYISIEGSRFFCDCYHRWFIYWMQKFSRRRYNAYLDDHQTILAGLQGSGACVDGGVKILDDHYMSFQHVLEASTCFDEAGQDRYSIVDFNISTLQCHYTRPPVADKHLTAYILGGAIGGSGVLALIAIVVVCAWCCCCRRGASTRKSTEEASYDNNAYTITQPNGGVVDNGHRGGEGVSATNGRADETAPKFRYTTHL</sequence>
<dbReference type="PROSITE" id="PS51450">
    <property type="entry name" value="LRR"/>
    <property type="match status" value="6"/>
</dbReference>
<gene>
    <name evidence="6" type="primary">LOC106810252</name>
</gene>
<keyword evidence="5" id="KW-1185">Reference proteome</keyword>
<dbReference type="Pfam" id="PF13516">
    <property type="entry name" value="LRR_6"/>
    <property type="match status" value="1"/>
</dbReference>
<reference evidence="6" key="1">
    <citation type="submission" date="2025-08" db="UniProtKB">
        <authorList>
            <consortium name="RefSeq"/>
        </authorList>
    </citation>
    <scope>IDENTIFICATION</scope>
</reference>
<dbReference type="SMART" id="SM00369">
    <property type="entry name" value="LRR_TYP"/>
    <property type="match status" value="26"/>
</dbReference>
<dbReference type="SMART" id="SM00364">
    <property type="entry name" value="LRR_BAC"/>
    <property type="match status" value="10"/>
</dbReference>
<dbReference type="SMART" id="SM00365">
    <property type="entry name" value="LRR_SD22"/>
    <property type="match status" value="8"/>
</dbReference>
<feature type="non-terminal residue" evidence="6">
    <location>
        <position position="1"/>
    </location>
</feature>
<dbReference type="InterPro" id="IPR032675">
    <property type="entry name" value="LRR_dom_sf"/>
</dbReference>
<keyword evidence="4" id="KW-1133">Transmembrane helix</keyword>
<feature type="region of interest" description="Disordered" evidence="3">
    <location>
        <begin position="1013"/>
        <end position="1035"/>
    </location>
</feature>
<accession>A0ABM1EA08</accession>
<evidence type="ECO:0000313" key="5">
    <source>
        <dbReference type="Proteomes" id="UP000695022"/>
    </source>
</evidence>
<dbReference type="PANTHER" id="PTHR45712">
    <property type="entry name" value="AGAP008170-PA"/>
    <property type="match status" value="1"/>
</dbReference>
<protein>
    <submittedName>
        <fullName evidence="6">Chaoptin-like</fullName>
    </submittedName>
</protein>